<organism evidence="2 3">
    <name type="scientific">Sparassis crispa</name>
    <dbReference type="NCBI Taxonomy" id="139825"/>
    <lineage>
        <taxon>Eukaryota</taxon>
        <taxon>Fungi</taxon>
        <taxon>Dikarya</taxon>
        <taxon>Basidiomycota</taxon>
        <taxon>Agaricomycotina</taxon>
        <taxon>Agaricomycetes</taxon>
        <taxon>Polyporales</taxon>
        <taxon>Sparassidaceae</taxon>
        <taxon>Sparassis</taxon>
    </lineage>
</organism>
<evidence type="ECO:0000256" key="1">
    <source>
        <dbReference type="SAM" id="MobiDB-lite"/>
    </source>
</evidence>
<reference evidence="2 3" key="1">
    <citation type="journal article" date="2018" name="Sci. Rep.">
        <title>Genome sequence of the cauliflower mushroom Sparassis crispa (Hanabiratake) and its association with beneficial usage.</title>
        <authorList>
            <person name="Kiyama R."/>
            <person name="Furutani Y."/>
            <person name="Kawaguchi K."/>
            <person name="Nakanishi T."/>
        </authorList>
    </citation>
    <scope>NUCLEOTIDE SEQUENCE [LARGE SCALE GENOMIC DNA]</scope>
</reference>
<dbReference type="InParanoid" id="A0A401GHQ3"/>
<dbReference type="AlphaFoldDB" id="A0A401GHQ3"/>
<dbReference type="Proteomes" id="UP000287166">
    <property type="component" value="Unassembled WGS sequence"/>
</dbReference>
<gene>
    <name evidence="2" type="ORF">SCP_0400240</name>
</gene>
<dbReference type="RefSeq" id="XP_027612566.1">
    <property type="nucleotide sequence ID" value="XM_027756765.1"/>
</dbReference>
<keyword evidence="3" id="KW-1185">Reference proteome</keyword>
<accession>A0A401GHQ3</accession>
<comment type="caution">
    <text evidence="2">The sequence shown here is derived from an EMBL/GenBank/DDBJ whole genome shotgun (WGS) entry which is preliminary data.</text>
</comment>
<sequence>MEFVDDLYTEEEHRKMDQRVFEKTKRNISPEVLSGRIPPDSRDAEILLTRIVLGCPNTMRHDDCDEVSRRSDVRAVLHSSLIEGGFSKIRCLKVLRTQEHIPRDPMSPSDMVLHRSFHTTSAEP</sequence>
<feature type="region of interest" description="Disordered" evidence="1">
    <location>
        <begin position="101"/>
        <end position="124"/>
    </location>
</feature>
<evidence type="ECO:0000313" key="2">
    <source>
        <dbReference type="EMBL" id="GBE81653.1"/>
    </source>
</evidence>
<name>A0A401GHQ3_9APHY</name>
<proteinExistence type="predicted"/>
<protein>
    <submittedName>
        <fullName evidence="2">Uncharacterized protein</fullName>
    </submittedName>
</protein>
<dbReference type="EMBL" id="BFAD01000004">
    <property type="protein sequence ID" value="GBE81653.1"/>
    <property type="molecule type" value="Genomic_DNA"/>
</dbReference>
<evidence type="ECO:0000313" key="3">
    <source>
        <dbReference type="Proteomes" id="UP000287166"/>
    </source>
</evidence>
<dbReference type="GeneID" id="38778570"/>